<accession>A0A4V3C5K7</accession>
<proteinExistence type="predicted"/>
<protein>
    <submittedName>
        <fullName evidence="2">Putative RNase toxin 21 of polymorphic toxin system</fullName>
    </submittedName>
</protein>
<dbReference type="CDD" id="cd20685">
    <property type="entry name" value="CdiA-CT_Ecl_RNase-like"/>
    <property type="match status" value="1"/>
</dbReference>
<sequence length="82" mass="8595">MTGKTTPLTTSQAADLAKTSGPRGAIYVVKGERVFQRGGSYIVQDTTAHSGGVWKIATSVKELGSKNTRTATTDALLNVIGR</sequence>
<evidence type="ECO:0000313" key="3">
    <source>
        <dbReference type="Proteomes" id="UP000295388"/>
    </source>
</evidence>
<organism evidence="2 3">
    <name type="scientific">Kribbella caucasensis</name>
    <dbReference type="NCBI Taxonomy" id="2512215"/>
    <lineage>
        <taxon>Bacteria</taxon>
        <taxon>Bacillati</taxon>
        <taxon>Actinomycetota</taxon>
        <taxon>Actinomycetes</taxon>
        <taxon>Propionibacteriales</taxon>
        <taxon>Kribbellaceae</taxon>
        <taxon>Kribbella</taxon>
    </lineage>
</organism>
<dbReference type="Proteomes" id="UP000295388">
    <property type="component" value="Unassembled WGS sequence"/>
</dbReference>
<dbReference type="RefSeq" id="WP_202870020.1">
    <property type="nucleotide sequence ID" value="NZ_SNWQ01000039.1"/>
</dbReference>
<gene>
    <name evidence="2" type="ORF">EV643_13937</name>
</gene>
<reference evidence="2 3" key="1">
    <citation type="submission" date="2019-03" db="EMBL/GenBank/DDBJ databases">
        <title>Genomic Encyclopedia of Type Strains, Phase III (KMG-III): the genomes of soil and plant-associated and newly described type strains.</title>
        <authorList>
            <person name="Whitman W."/>
        </authorList>
    </citation>
    <scope>NUCLEOTIDE SEQUENCE [LARGE SCALE GENOMIC DNA]</scope>
    <source>
        <strain evidence="2 3">VKM Ac-2527</strain>
    </source>
</reference>
<keyword evidence="3" id="KW-1185">Reference proteome</keyword>
<dbReference type="AlphaFoldDB" id="A0A4V3C5K7"/>
<evidence type="ECO:0000313" key="2">
    <source>
        <dbReference type="EMBL" id="TDO30238.1"/>
    </source>
</evidence>
<comment type="caution">
    <text evidence="2">The sequence shown here is derived from an EMBL/GenBank/DDBJ whole genome shotgun (WGS) entry which is preliminary data.</text>
</comment>
<dbReference type="InterPro" id="IPR038181">
    <property type="entry name" value="Ntox21_sf"/>
</dbReference>
<evidence type="ECO:0000259" key="1">
    <source>
        <dbReference type="Pfam" id="PF15526"/>
    </source>
</evidence>
<dbReference type="Gene3D" id="3.10.380.20">
    <property type="entry name" value="Novel toxin 21 (CdiA), C-terminal domain"/>
    <property type="match status" value="1"/>
</dbReference>
<name>A0A4V3C5K7_9ACTN</name>
<dbReference type="Pfam" id="PF15526">
    <property type="entry name" value="Ntox21"/>
    <property type="match status" value="1"/>
</dbReference>
<dbReference type="EMBL" id="SNWQ01000039">
    <property type="protein sequence ID" value="TDO30238.1"/>
    <property type="molecule type" value="Genomic_DNA"/>
</dbReference>
<dbReference type="InterPro" id="IPR028190">
    <property type="entry name" value="Ntox21"/>
</dbReference>
<feature type="domain" description="Novel toxin 21" evidence="1">
    <location>
        <begin position="29"/>
        <end position="81"/>
    </location>
</feature>